<reference evidence="1" key="1">
    <citation type="submission" date="2022-04" db="EMBL/GenBank/DDBJ databases">
        <title>Roseomonas acroporae sp. nov., isolated from coral Acropora digitifera.</title>
        <authorList>
            <person name="Sun H."/>
        </authorList>
    </citation>
    <scope>NUCLEOTIDE SEQUENCE</scope>
    <source>
        <strain evidence="1">NAR14</strain>
    </source>
</reference>
<evidence type="ECO:0000313" key="2">
    <source>
        <dbReference type="Proteomes" id="UP001139516"/>
    </source>
</evidence>
<sequence>MHRRSLFADLPPMAALAVPLAIPLAIPLAAPLLLPSPARAQGHGHAHGTGPNGGRLGELGNAHVELVGRDGELRLYLLDAQDRPVPARGAGGTALVQSGGRNQGLRFESGPDDAYLVARGDFVAKGARVVVSVALPGQPSRQARFALD</sequence>
<gene>
    <name evidence="1" type="ORF">M0638_08705</name>
</gene>
<keyword evidence="2" id="KW-1185">Reference proteome</keyword>
<protein>
    <submittedName>
        <fullName evidence="1">Uncharacterized protein</fullName>
    </submittedName>
</protein>
<dbReference type="AlphaFoldDB" id="A0A9X1Y983"/>
<dbReference type="Proteomes" id="UP001139516">
    <property type="component" value="Unassembled WGS sequence"/>
</dbReference>
<proteinExistence type="predicted"/>
<accession>A0A9X1Y983</accession>
<dbReference type="EMBL" id="JALPRX010000033">
    <property type="protein sequence ID" value="MCK8784457.1"/>
    <property type="molecule type" value="Genomic_DNA"/>
</dbReference>
<comment type="caution">
    <text evidence="1">The sequence shown here is derived from an EMBL/GenBank/DDBJ whole genome shotgun (WGS) entry which is preliminary data.</text>
</comment>
<name>A0A9X1Y983_9PROT</name>
<evidence type="ECO:0000313" key="1">
    <source>
        <dbReference type="EMBL" id="MCK8784457.1"/>
    </source>
</evidence>
<organism evidence="1 2">
    <name type="scientific">Roseomonas acroporae</name>
    <dbReference type="NCBI Taxonomy" id="2937791"/>
    <lineage>
        <taxon>Bacteria</taxon>
        <taxon>Pseudomonadati</taxon>
        <taxon>Pseudomonadota</taxon>
        <taxon>Alphaproteobacteria</taxon>
        <taxon>Acetobacterales</taxon>
        <taxon>Roseomonadaceae</taxon>
        <taxon>Roseomonas</taxon>
    </lineage>
</organism>
<dbReference type="RefSeq" id="WP_248666582.1">
    <property type="nucleotide sequence ID" value="NZ_JALPRX010000033.1"/>
</dbReference>